<gene>
    <name evidence="1" type="ORF">PMH09_21835</name>
</gene>
<evidence type="ECO:0000313" key="1">
    <source>
        <dbReference type="EMBL" id="MDJ1185826.1"/>
    </source>
</evidence>
<proteinExistence type="predicted"/>
<name>A0ABT7C4K6_9CYAN</name>
<sequence length="376" mass="43640">MELEENKPIDDTEDLPNYHDIREEANREEHGEIWSVEHDIFTNIVNIVYRATLLPNDYCQVPIFASFAMLPLPVLNIAPIMWVQGRSGSGKSQLVAVMKFLNRHNAVVFADSTAVALRNTIMQGRYAFHNPELPERDWIERPYTLVVDNAPHDFLKADGRMLSLLLSGVSRRYDRQRISGEKSGTIMEFRTFCPKLISTCFPINNEEAKRRCLVLRTERSEDTGVLDLIDLTALDYDWTEHLFNYWDREKLVEFRARMREFPRSKFEGGKNRYPYFKGVYSIMRMHGFDDPIDVINEFENLDINKGQDSGLQQIIELFLGQLGQPREVSTPLLMKYIRSRVRQEEVDMPSAKEVAVVMVSLGYTEKWDKGGSSWVK</sequence>
<organism evidence="1 2">
    <name type="scientific">Roseofilum casamattae BLCC-M143</name>
    <dbReference type="NCBI Taxonomy" id="3022442"/>
    <lineage>
        <taxon>Bacteria</taxon>
        <taxon>Bacillati</taxon>
        <taxon>Cyanobacteriota</taxon>
        <taxon>Cyanophyceae</taxon>
        <taxon>Desertifilales</taxon>
        <taxon>Desertifilaceae</taxon>
        <taxon>Roseofilum</taxon>
        <taxon>Roseofilum casamattae</taxon>
    </lineage>
</organism>
<reference evidence="1 2" key="1">
    <citation type="submission" date="2023-01" db="EMBL/GenBank/DDBJ databases">
        <title>Novel diversity within Roseofilum (Cyanobacteria; Desertifilaceae) from marine benthic mats with descriptions of four novel species.</title>
        <authorList>
            <person name="Wang Y."/>
            <person name="Berthold D.E."/>
            <person name="Hu J."/>
            <person name="Lefler F.W."/>
            <person name="Laughinghouse H.D. IV."/>
        </authorList>
    </citation>
    <scope>NUCLEOTIDE SEQUENCE [LARGE SCALE GENOMIC DNA]</scope>
    <source>
        <strain evidence="1 2">BLCC-M143</strain>
    </source>
</reference>
<protein>
    <submittedName>
        <fullName evidence="1">Uncharacterized protein</fullName>
    </submittedName>
</protein>
<comment type="caution">
    <text evidence="1">The sequence shown here is derived from an EMBL/GenBank/DDBJ whole genome shotgun (WGS) entry which is preliminary data.</text>
</comment>
<keyword evidence="2" id="KW-1185">Reference proteome</keyword>
<dbReference type="RefSeq" id="WP_283760461.1">
    <property type="nucleotide sequence ID" value="NZ_JAQOSQ010000052.1"/>
</dbReference>
<accession>A0ABT7C4K6</accession>
<evidence type="ECO:0000313" key="2">
    <source>
        <dbReference type="Proteomes" id="UP001232992"/>
    </source>
</evidence>
<dbReference type="Proteomes" id="UP001232992">
    <property type="component" value="Unassembled WGS sequence"/>
</dbReference>
<dbReference type="EMBL" id="JAQOSQ010000052">
    <property type="protein sequence ID" value="MDJ1185826.1"/>
    <property type="molecule type" value="Genomic_DNA"/>
</dbReference>